<dbReference type="Proteomes" id="UP000253529">
    <property type="component" value="Unassembled WGS sequence"/>
</dbReference>
<dbReference type="GO" id="GO:0009307">
    <property type="term" value="P:DNA restriction-modification system"/>
    <property type="evidence" value="ECO:0007669"/>
    <property type="project" value="UniProtKB-KW"/>
</dbReference>
<evidence type="ECO:0000313" key="9">
    <source>
        <dbReference type="Proteomes" id="UP000253529"/>
    </source>
</evidence>
<dbReference type="GO" id="GO:0003886">
    <property type="term" value="F:DNA (cytosine-5-)-methyltransferase activity"/>
    <property type="evidence" value="ECO:0007669"/>
    <property type="project" value="UniProtKB-EC"/>
</dbReference>
<dbReference type="NCBIfam" id="TIGR00675">
    <property type="entry name" value="dcm"/>
    <property type="match status" value="1"/>
</dbReference>
<organism evidence="8 9">
    <name type="scientific">Roseiarcus fermentans</name>
    <dbReference type="NCBI Taxonomy" id="1473586"/>
    <lineage>
        <taxon>Bacteria</taxon>
        <taxon>Pseudomonadati</taxon>
        <taxon>Pseudomonadota</taxon>
        <taxon>Alphaproteobacteria</taxon>
        <taxon>Hyphomicrobiales</taxon>
        <taxon>Roseiarcaceae</taxon>
        <taxon>Roseiarcus</taxon>
    </lineage>
</organism>
<sequence length="377" mass="41976">MARAGLGVSWRCLFANDFNEMKVATYEKNWGRGDMKGGDVAQLTVVDLPNETVDLAWASFPCQDLSLAGEYRGLGREFDNVSTRSGTFWPFWKLMRGLAHGGRAPRTIVLENVYGCLTSRGGKDFAAISSALASSHYRFGAAVVDASHFVPQSRPRVFFVAARSGESIPKSIIADGPQPDWHPKSLIKAYEALDIETKKNWMWWAIPRPRKRTSAFADIIEERPSGVTWHTPEHTEYILSLMTPLHLQKVATAKESGMKVVGSVYRRTRPDETGLKRQRAEVRFDDIAGCLRTPAGGSSRQTILVVEGNNVRSRLLSPREAARLMGLRDNYRLPAGYNDAYHVCGDGVCVPVVRHLARHILEPVLRGRSRKTLLAAE</sequence>
<protein>
    <recommendedName>
        <fullName evidence="1">DNA (cytosine-5-)-methyltransferase</fullName>
        <ecNumber evidence="1">2.1.1.37</ecNumber>
    </recommendedName>
</protein>
<reference evidence="8 9" key="1">
    <citation type="submission" date="2018-06" db="EMBL/GenBank/DDBJ databases">
        <title>Genomic Encyclopedia of Type Strains, Phase IV (KMG-IV): sequencing the most valuable type-strain genomes for metagenomic binning, comparative biology and taxonomic classification.</title>
        <authorList>
            <person name="Goeker M."/>
        </authorList>
    </citation>
    <scope>NUCLEOTIDE SEQUENCE [LARGE SCALE GENOMIC DNA]</scope>
    <source>
        <strain evidence="8 9">DSM 24875</strain>
    </source>
</reference>
<accession>A0A366ENS2</accession>
<evidence type="ECO:0000256" key="6">
    <source>
        <dbReference type="ARBA" id="ARBA00047422"/>
    </source>
</evidence>
<keyword evidence="3 7" id="KW-0808">Transferase</keyword>
<dbReference type="PROSITE" id="PS51679">
    <property type="entry name" value="SAM_MT_C5"/>
    <property type="match status" value="1"/>
</dbReference>
<name>A0A366ENS2_9HYPH</name>
<keyword evidence="2 7" id="KW-0489">Methyltransferase</keyword>
<comment type="similarity">
    <text evidence="7">Belongs to the class I-like SAM-binding methyltransferase superfamily. C5-methyltransferase family.</text>
</comment>
<dbReference type="Pfam" id="PF00145">
    <property type="entry name" value="DNA_methylase"/>
    <property type="match status" value="1"/>
</dbReference>
<evidence type="ECO:0000256" key="4">
    <source>
        <dbReference type="ARBA" id="ARBA00022691"/>
    </source>
</evidence>
<evidence type="ECO:0000256" key="1">
    <source>
        <dbReference type="ARBA" id="ARBA00011975"/>
    </source>
</evidence>
<dbReference type="InterPro" id="IPR050750">
    <property type="entry name" value="C5-MTase"/>
</dbReference>
<dbReference type="InterPro" id="IPR029063">
    <property type="entry name" value="SAM-dependent_MTases_sf"/>
</dbReference>
<proteinExistence type="inferred from homology"/>
<evidence type="ECO:0000256" key="3">
    <source>
        <dbReference type="ARBA" id="ARBA00022679"/>
    </source>
</evidence>
<dbReference type="SUPFAM" id="SSF53335">
    <property type="entry name" value="S-adenosyl-L-methionine-dependent methyltransferases"/>
    <property type="match status" value="1"/>
</dbReference>
<comment type="catalytic activity">
    <reaction evidence="6">
        <text>a 2'-deoxycytidine in DNA + S-adenosyl-L-methionine = a 5-methyl-2'-deoxycytidine in DNA + S-adenosyl-L-homocysteine + H(+)</text>
        <dbReference type="Rhea" id="RHEA:13681"/>
        <dbReference type="Rhea" id="RHEA-COMP:11369"/>
        <dbReference type="Rhea" id="RHEA-COMP:11370"/>
        <dbReference type="ChEBI" id="CHEBI:15378"/>
        <dbReference type="ChEBI" id="CHEBI:57856"/>
        <dbReference type="ChEBI" id="CHEBI:59789"/>
        <dbReference type="ChEBI" id="CHEBI:85452"/>
        <dbReference type="ChEBI" id="CHEBI:85454"/>
        <dbReference type="EC" id="2.1.1.37"/>
    </reaction>
</comment>
<dbReference type="EMBL" id="QNRK01000041">
    <property type="protein sequence ID" value="RBP04041.1"/>
    <property type="molecule type" value="Genomic_DNA"/>
</dbReference>
<dbReference type="PANTHER" id="PTHR46098">
    <property type="entry name" value="TRNA (CYTOSINE(38)-C(5))-METHYLTRANSFERASE"/>
    <property type="match status" value="1"/>
</dbReference>
<dbReference type="InterPro" id="IPR001525">
    <property type="entry name" value="C5_MeTfrase"/>
</dbReference>
<evidence type="ECO:0000256" key="7">
    <source>
        <dbReference type="PROSITE-ProRule" id="PRU01016"/>
    </source>
</evidence>
<feature type="active site" evidence="7">
    <location>
        <position position="62"/>
    </location>
</feature>
<dbReference type="GO" id="GO:0032259">
    <property type="term" value="P:methylation"/>
    <property type="evidence" value="ECO:0007669"/>
    <property type="project" value="UniProtKB-KW"/>
</dbReference>
<keyword evidence="4 7" id="KW-0949">S-adenosyl-L-methionine</keyword>
<dbReference type="Gene3D" id="3.90.120.10">
    <property type="entry name" value="DNA Methylase, subunit A, domain 2"/>
    <property type="match status" value="1"/>
</dbReference>
<keyword evidence="9" id="KW-1185">Reference proteome</keyword>
<evidence type="ECO:0000256" key="5">
    <source>
        <dbReference type="ARBA" id="ARBA00022747"/>
    </source>
</evidence>
<gene>
    <name evidence="8" type="ORF">DFR50_14113</name>
</gene>
<evidence type="ECO:0000256" key="2">
    <source>
        <dbReference type="ARBA" id="ARBA00022603"/>
    </source>
</evidence>
<dbReference type="EC" id="2.1.1.37" evidence="1"/>
<dbReference type="AlphaFoldDB" id="A0A366ENS2"/>
<keyword evidence="5" id="KW-0680">Restriction system</keyword>
<dbReference type="Gene3D" id="3.40.50.150">
    <property type="entry name" value="Vaccinia Virus protein VP39"/>
    <property type="match status" value="1"/>
</dbReference>
<dbReference type="PANTHER" id="PTHR46098:SF1">
    <property type="entry name" value="TRNA (CYTOSINE(38)-C(5))-METHYLTRANSFERASE"/>
    <property type="match status" value="1"/>
</dbReference>
<comment type="caution">
    <text evidence="8">The sequence shown here is derived from an EMBL/GenBank/DDBJ whole genome shotgun (WGS) entry which is preliminary data.</text>
</comment>
<evidence type="ECO:0000313" key="8">
    <source>
        <dbReference type="EMBL" id="RBP04041.1"/>
    </source>
</evidence>